<protein>
    <submittedName>
        <fullName evidence="2">Uncharacterized protein</fullName>
    </submittedName>
</protein>
<organism evidence="2 3">
    <name type="scientific">Suhomyces tanzawaensis NRRL Y-17324</name>
    <dbReference type="NCBI Taxonomy" id="984487"/>
    <lineage>
        <taxon>Eukaryota</taxon>
        <taxon>Fungi</taxon>
        <taxon>Dikarya</taxon>
        <taxon>Ascomycota</taxon>
        <taxon>Saccharomycotina</taxon>
        <taxon>Pichiomycetes</taxon>
        <taxon>Debaryomycetaceae</taxon>
        <taxon>Suhomyces</taxon>
    </lineage>
</organism>
<evidence type="ECO:0000313" key="3">
    <source>
        <dbReference type="Proteomes" id="UP000094285"/>
    </source>
</evidence>
<sequence>MRPPAAAPPAAPTPTLEPPPRLPEPRLPEPRLPEPRLPELLLRPPELWPPRRLANWVNVPKSMASSEPSPEWILAASATHKTHRKVRILYLIIDR</sequence>
<dbReference type="EMBL" id="KV453910">
    <property type="protein sequence ID" value="ODV81262.1"/>
    <property type="molecule type" value="Genomic_DNA"/>
</dbReference>
<feature type="region of interest" description="Disordered" evidence="1">
    <location>
        <begin position="1"/>
        <end position="36"/>
    </location>
</feature>
<accession>A0A1E4SPE8</accession>
<keyword evidence="3" id="KW-1185">Reference proteome</keyword>
<dbReference type="Proteomes" id="UP000094285">
    <property type="component" value="Unassembled WGS sequence"/>
</dbReference>
<feature type="compositionally biased region" description="Pro residues" evidence="1">
    <location>
        <begin position="1"/>
        <end position="22"/>
    </location>
</feature>
<evidence type="ECO:0000256" key="1">
    <source>
        <dbReference type="SAM" id="MobiDB-lite"/>
    </source>
</evidence>
<dbReference type="AlphaFoldDB" id="A0A1E4SPE8"/>
<dbReference type="RefSeq" id="XP_020066384.1">
    <property type="nucleotide sequence ID" value="XM_020206549.1"/>
</dbReference>
<dbReference type="GeneID" id="30980686"/>
<evidence type="ECO:0000313" key="2">
    <source>
        <dbReference type="EMBL" id="ODV81262.1"/>
    </source>
</evidence>
<feature type="compositionally biased region" description="Basic and acidic residues" evidence="1">
    <location>
        <begin position="23"/>
        <end position="36"/>
    </location>
</feature>
<reference evidence="3" key="1">
    <citation type="submission" date="2016-05" db="EMBL/GenBank/DDBJ databases">
        <title>Comparative genomics of biotechnologically important yeasts.</title>
        <authorList>
            <consortium name="DOE Joint Genome Institute"/>
            <person name="Riley R."/>
            <person name="Haridas S."/>
            <person name="Wolfe K.H."/>
            <person name="Lopes M.R."/>
            <person name="Hittinger C.T."/>
            <person name="Goker M."/>
            <person name="Salamov A."/>
            <person name="Wisecaver J."/>
            <person name="Long T.M."/>
            <person name="Aerts A.L."/>
            <person name="Barry K."/>
            <person name="Choi C."/>
            <person name="Clum A."/>
            <person name="Coughlan A.Y."/>
            <person name="Deshpande S."/>
            <person name="Douglass A.P."/>
            <person name="Hanson S.J."/>
            <person name="Klenk H.-P."/>
            <person name="Labutti K."/>
            <person name="Lapidus A."/>
            <person name="Lindquist E."/>
            <person name="Lipzen A."/>
            <person name="Meier-Kolthoff J.P."/>
            <person name="Ohm R.A."/>
            <person name="Otillar R.P."/>
            <person name="Pangilinan J."/>
            <person name="Peng Y."/>
            <person name="Rokas A."/>
            <person name="Rosa C.A."/>
            <person name="Scheuner C."/>
            <person name="Sibirny A.A."/>
            <person name="Slot J.C."/>
            <person name="Stielow J.B."/>
            <person name="Sun H."/>
            <person name="Kurtzman C.P."/>
            <person name="Blackwell M."/>
            <person name="Grigoriev I.V."/>
            <person name="Jeffries T.W."/>
        </authorList>
    </citation>
    <scope>NUCLEOTIDE SEQUENCE [LARGE SCALE GENOMIC DNA]</scope>
    <source>
        <strain evidence="3">NRRL Y-17324</strain>
    </source>
</reference>
<proteinExistence type="predicted"/>
<name>A0A1E4SPE8_9ASCO</name>
<gene>
    <name evidence="2" type="ORF">CANTADRAFT_203370</name>
</gene>